<keyword evidence="2" id="KW-1185">Reference proteome</keyword>
<proteinExistence type="predicted"/>
<dbReference type="Proteomes" id="UP001221546">
    <property type="component" value="Chromosome"/>
</dbReference>
<evidence type="ECO:0000313" key="1">
    <source>
        <dbReference type="EMBL" id="WFU61210.1"/>
    </source>
</evidence>
<reference evidence="1 2" key="1">
    <citation type="submission" date="2023-04" db="EMBL/GenBank/DDBJ databases">
        <title>Australian commercial rhizobial inoculants.</title>
        <authorList>
            <person name="Kohlmeier M.G."/>
            <person name="O'Hara G.W."/>
            <person name="Colombi E."/>
            <person name="Ramsay J.P."/>
            <person name="Terpolilli J."/>
        </authorList>
    </citation>
    <scope>NUCLEOTIDE SEQUENCE [LARGE SCALE GENOMIC DNA]</scope>
    <source>
        <strain evidence="1 2">CB627</strain>
    </source>
</reference>
<organism evidence="1 2">
    <name type="scientific">Bradyrhizobium brasilense</name>
    <dbReference type="NCBI Taxonomy" id="1419277"/>
    <lineage>
        <taxon>Bacteria</taxon>
        <taxon>Pseudomonadati</taxon>
        <taxon>Pseudomonadota</taxon>
        <taxon>Alphaproteobacteria</taxon>
        <taxon>Hyphomicrobiales</taxon>
        <taxon>Nitrobacteraceae</taxon>
        <taxon>Bradyrhizobium</taxon>
    </lineage>
</organism>
<dbReference type="RefSeq" id="WP_057017190.1">
    <property type="nucleotide sequence ID" value="NZ_CP121646.1"/>
</dbReference>
<gene>
    <name evidence="1" type="ORF">QA636_27245</name>
</gene>
<sequence length="82" mass="9144">MQPIVEMSNDKAPQGRRHVGLCRSQRRWISRATSSDTSSDQRSAVLKPISRIEVGRHDVGLAPRAADRPEIVGDQVDGLIRR</sequence>
<protein>
    <submittedName>
        <fullName evidence="1">Uncharacterized protein</fullName>
    </submittedName>
</protein>
<dbReference type="EMBL" id="CP121646">
    <property type="protein sequence ID" value="WFU61210.1"/>
    <property type="molecule type" value="Genomic_DNA"/>
</dbReference>
<name>A0ABY8J6N7_9BRAD</name>
<accession>A0ABY8J6N7</accession>
<evidence type="ECO:0000313" key="2">
    <source>
        <dbReference type="Proteomes" id="UP001221546"/>
    </source>
</evidence>